<dbReference type="InterPro" id="IPR001810">
    <property type="entry name" value="F-box_dom"/>
</dbReference>
<reference evidence="3 4" key="1">
    <citation type="submission" date="2016-08" db="EMBL/GenBank/DDBJ databases">
        <title>A Parts List for Fungal Cellulosomes Revealed by Comparative Genomics.</title>
        <authorList>
            <consortium name="DOE Joint Genome Institute"/>
            <person name="Haitjema C.H."/>
            <person name="Gilmore S.P."/>
            <person name="Henske J.K."/>
            <person name="Solomon K.V."/>
            <person name="De Groot R."/>
            <person name="Kuo A."/>
            <person name="Mondo S.J."/>
            <person name="Salamov A.A."/>
            <person name="Labutti K."/>
            <person name="Zhao Z."/>
            <person name="Chiniquy J."/>
            <person name="Barry K."/>
            <person name="Brewer H.M."/>
            <person name="Purvine S.O."/>
            <person name="Wright A.T."/>
            <person name="Boxma B."/>
            <person name="Van Alen T."/>
            <person name="Hackstein J.H."/>
            <person name="Baker S.E."/>
            <person name="Grigoriev I.V."/>
            <person name="O'Malley M.A."/>
        </authorList>
    </citation>
    <scope>NUCLEOTIDE SEQUENCE [LARGE SCALE GENOMIC DNA]</scope>
    <source>
        <strain evidence="3 4">G1</strain>
    </source>
</reference>
<accession>A0A1Y2ARU5</accession>
<dbReference type="PROSITE" id="PS50181">
    <property type="entry name" value="FBOX"/>
    <property type="match status" value="1"/>
</dbReference>
<evidence type="ECO:0000313" key="4">
    <source>
        <dbReference type="Proteomes" id="UP000193920"/>
    </source>
</evidence>
<keyword evidence="4" id="KW-1185">Reference proteome</keyword>
<dbReference type="InterPro" id="IPR032675">
    <property type="entry name" value="LRR_dom_sf"/>
</dbReference>
<evidence type="ECO:0000313" key="3">
    <source>
        <dbReference type="EMBL" id="ORY25020.1"/>
    </source>
</evidence>
<protein>
    <recommendedName>
        <fullName evidence="2">F-box domain-containing protein</fullName>
    </recommendedName>
</protein>
<sequence length="642" mass="75080">MIIKIYNHQNLLQKNLEYLEDDKFSTPTRINKEINKNEPSAPKKKKGKLFFNSINDKRNDLYNIYGNDDNSLLPSSPTISIQSLKYKKEKEKEKEKEKNNSIPSSSISNSQKYLQQNNIPPPLVKPNLAAFNRAIKKTKLIYSNSANIKNNVIYDNDYSKDTNNNENFSDTDSYDSFDSLTNSGDNNSFLFFNSSENNEKYKLQNNKILNSLDTELNNIYEKKNLFSLNNNSKAITKKNNQRHLNFFSENLSKKNIDFNLNFKDEISNDISDNFNLLKKSISPFFHSHDHNIFRKDSSPNFSVKSIFEYEDFKNINKNDNNNVYNFFSIDNNDNLRRTNKKIVQNIYLNIENNDNTILNTKKKDENIFSKKRNYQLPNKLWKIIFNYLNYKEILSMSSISKQINLLIEKLDIWKKIDIRTFPYNNIKNEKKFLKELLKSKYSIKIETLIFNSDKELLTPEIMSLLIKNCKSLKSLIMEKTAITVKHFENNLGKGESINSLKCLNINNCSNINFVAFKYLICGCPNLNKLECSNINLRSSEFCIIRELSDLQFLNISNNKYLCNLDIKAIYNKENKIKYLDISNCGSLTDRAISFILKNAQNLKIIKINGSDIRITQKSFHLLSESKIQTIEYNNRIKKKKIK</sequence>
<dbReference type="SUPFAM" id="SSF81383">
    <property type="entry name" value="F-box domain"/>
    <property type="match status" value="1"/>
</dbReference>
<name>A0A1Y2ARU5_9FUNG</name>
<dbReference type="AlphaFoldDB" id="A0A1Y2ARU5"/>
<feature type="domain" description="F-box" evidence="2">
    <location>
        <begin position="370"/>
        <end position="416"/>
    </location>
</feature>
<gene>
    <name evidence="3" type="ORF">LY90DRAFT_674992</name>
</gene>
<comment type="caution">
    <text evidence="3">The sequence shown here is derived from an EMBL/GenBank/DDBJ whole genome shotgun (WGS) entry which is preliminary data.</text>
</comment>
<organism evidence="3 4">
    <name type="scientific">Neocallimastix californiae</name>
    <dbReference type="NCBI Taxonomy" id="1754190"/>
    <lineage>
        <taxon>Eukaryota</taxon>
        <taxon>Fungi</taxon>
        <taxon>Fungi incertae sedis</taxon>
        <taxon>Chytridiomycota</taxon>
        <taxon>Chytridiomycota incertae sedis</taxon>
        <taxon>Neocallimastigomycetes</taxon>
        <taxon>Neocallimastigales</taxon>
        <taxon>Neocallimastigaceae</taxon>
        <taxon>Neocallimastix</taxon>
    </lineage>
</organism>
<dbReference type="OrthoDB" id="550575at2759"/>
<dbReference type="STRING" id="1754190.A0A1Y2ARU5"/>
<feature type="compositionally biased region" description="Low complexity" evidence="1">
    <location>
        <begin position="100"/>
        <end position="110"/>
    </location>
</feature>
<dbReference type="EMBL" id="MCOG01000216">
    <property type="protein sequence ID" value="ORY25020.1"/>
    <property type="molecule type" value="Genomic_DNA"/>
</dbReference>
<dbReference type="InterPro" id="IPR036047">
    <property type="entry name" value="F-box-like_dom_sf"/>
</dbReference>
<dbReference type="Pfam" id="PF00646">
    <property type="entry name" value="F-box"/>
    <property type="match status" value="1"/>
</dbReference>
<dbReference type="SUPFAM" id="SSF52047">
    <property type="entry name" value="RNI-like"/>
    <property type="match status" value="1"/>
</dbReference>
<evidence type="ECO:0000256" key="1">
    <source>
        <dbReference type="SAM" id="MobiDB-lite"/>
    </source>
</evidence>
<dbReference type="SMART" id="SM00256">
    <property type="entry name" value="FBOX"/>
    <property type="match status" value="1"/>
</dbReference>
<proteinExistence type="predicted"/>
<dbReference type="Proteomes" id="UP000193920">
    <property type="component" value="Unassembled WGS sequence"/>
</dbReference>
<feature type="region of interest" description="Disordered" evidence="1">
    <location>
        <begin position="86"/>
        <end position="123"/>
    </location>
</feature>
<feature type="compositionally biased region" description="Basic and acidic residues" evidence="1">
    <location>
        <begin position="86"/>
        <end position="99"/>
    </location>
</feature>
<evidence type="ECO:0000259" key="2">
    <source>
        <dbReference type="PROSITE" id="PS50181"/>
    </source>
</evidence>
<dbReference type="Gene3D" id="3.80.10.10">
    <property type="entry name" value="Ribonuclease Inhibitor"/>
    <property type="match status" value="1"/>
</dbReference>